<protein>
    <recommendedName>
        <fullName evidence="9">Protein Wnt</fullName>
    </recommendedName>
</protein>
<evidence type="ECO:0000313" key="11">
    <source>
        <dbReference type="Proteomes" id="UP000271974"/>
    </source>
</evidence>
<dbReference type="Pfam" id="PF00110">
    <property type="entry name" value="wnt"/>
    <property type="match status" value="1"/>
</dbReference>
<keyword evidence="5" id="KW-0272">Extracellular matrix</keyword>
<evidence type="ECO:0000256" key="6">
    <source>
        <dbReference type="ARBA" id="ARBA00022687"/>
    </source>
</evidence>
<comment type="function">
    <text evidence="9">Ligand for members of the frizzled family of seven transmembrane receptors.</text>
</comment>
<dbReference type="InterPro" id="IPR005817">
    <property type="entry name" value="Wnt"/>
</dbReference>
<dbReference type="PRINTS" id="PR01349">
    <property type="entry name" value="WNTPROTEIN"/>
</dbReference>
<accession>A0A3S1B5Q0</accession>
<dbReference type="GO" id="GO:0005615">
    <property type="term" value="C:extracellular space"/>
    <property type="evidence" value="ECO:0007669"/>
    <property type="project" value="TreeGrafter"/>
</dbReference>
<keyword evidence="3 9" id="KW-0217">Developmental protein</keyword>
<evidence type="ECO:0000256" key="9">
    <source>
        <dbReference type="RuleBase" id="RU003500"/>
    </source>
</evidence>
<evidence type="ECO:0000256" key="5">
    <source>
        <dbReference type="ARBA" id="ARBA00022530"/>
    </source>
</evidence>
<dbReference type="AlphaFoldDB" id="A0A3S1B5Q0"/>
<comment type="caution">
    <text evidence="10">The sequence shown here is derived from an EMBL/GenBank/DDBJ whole genome shotgun (WGS) entry which is preliminary data.</text>
</comment>
<evidence type="ECO:0000256" key="2">
    <source>
        <dbReference type="ARBA" id="ARBA00005683"/>
    </source>
</evidence>
<keyword evidence="7" id="KW-1015">Disulfide bond</keyword>
<dbReference type="InterPro" id="IPR018161">
    <property type="entry name" value="Wnt_CS"/>
</dbReference>
<comment type="similarity">
    <text evidence="2 9">Belongs to the Wnt family.</text>
</comment>
<dbReference type="GO" id="GO:0060070">
    <property type="term" value="P:canonical Wnt signaling pathway"/>
    <property type="evidence" value="ECO:0007669"/>
    <property type="project" value="TreeGrafter"/>
</dbReference>
<keyword evidence="4" id="KW-0964">Secreted</keyword>
<dbReference type="GO" id="GO:0030182">
    <property type="term" value="P:neuron differentiation"/>
    <property type="evidence" value="ECO:0007669"/>
    <property type="project" value="TreeGrafter"/>
</dbReference>
<dbReference type="OrthoDB" id="5945655at2759"/>
<keyword evidence="11" id="KW-1185">Reference proteome</keyword>
<name>A0A3S1B5Q0_ELYCH</name>
<dbReference type="STRING" id="188477.A0A3S1B5Q0"/>
<dbReference type="PROSITE" id="PS00246">
    <property type="entry name" value="WNT1"/>
    <property type="match status" value="1"/>
</dbReference>
<dbReference type="PANTHER" id="PTHR12027">
    <property type="entry name" value="WNT RELATED"/>
    <property type="match status" value="1"/>
</dbReference>
<keyword evidence="6 9" id="KW-0879">Wnt signaling pathway</keyword>
<keyword evidence="8" id="KW-0449">Lipoprotein</keyword>
<dbReference type="GO" id="GO:0045165">
    <property type="term" value="P:cell fate commitment"/>
    <property type="evidence" value="ECO:0007669"/>
    <property type="project" value="TreeGrafter"/>
</dbReference>
<evidence type="ECO:0000256" key="4">
    <source>
        <dbReference type="ARBA" id="ARBA00022525"/>
    </source>
</evidence>
<dbReference type="GO" id="GO:0005125">
    <property type="term" value="F:cytokine activity"/>
    <property type="evidence" value="ECO:0007669"/>
    <property type="project" value="TreeGrafter"/>
</dbReference>
<organism evidence="10 11">
    <name type="scientific">Elysia chlorotica</name>
    <name type="common">Eastern emerald elysia</name>
    <name type="synonym">Sea slug</name>
    <dbReference type="NCBI Taxonomy" id="188477"/>
    <lineage>
        <taxon>Eukaryota</taxon>
        <taxon>Metazoa</taxon>
        <taxon>Spiralia</taxon>
        <taxon>Lophotrochozoa</taxon>
        <taxon>Mollusca</taxon>
        <taxon>Gastropoda</taxon>
        <taxon>Heterobranchia</taxon>
        <taxon>Euthyneura</taxon>
        <taxon>Panpulmonata</taxon>
        <taxon>Sacoglossa</taxon>
        <taxon>Placobranchoidea</taxon>
        <taxon>Plakobranchidae</taxon>
        <taxon>Elysia</taxon>
    </lineage>
</organism>
<evidence type="ECO:0000256" key="3">
    <source>
        <dbReference type="ARBA" id="ARBA00022473"/>
    </source>
</evidence>
<dbReference type="SMART" id="SM00097">
    <property type="entry name" value="WNT1"/>
    <property type="match status" value="1"/>
</dbReference>
<comment type="subcellular location">
    <subcellularLocation>
        <location evidence="1 9">Secreted</location>
        <location evidence="1 9">Extracellular space</location>
        <location evidence="1 9">Extracellular matrix</location>
    </subcellularLocation>
</comment>
<sequence>MLVVTGVTSLTLNDGTAKKHLGVRAPRGSKWWSLANLGELSSGLRAPVKQLYNNPSLLPLTKRQRRLVTKNPGTVMAVVSGARMAIEECKHQFRNRRWNCPTKFENHRRSIFGKILQKGCRETAFVYSITSAAVAYSVARACAEGGVSSCSCDARVHQRPAGEGWEWSGCSDNARFGHKFSRKFVDILEKGRDFRYMINLHNNEVGRVHVSNSLEKRCKCHGMSGSCSIKTCWMMLPNFRRIGAKLKDKFDGASQVLPALLAFDVV</sequence>
<dbReference type="PANTHER" id="PTHR12027:SF91">
    <property type="entry name" value="PROTO-ONCOGENE WNT-1"/>
    <property type="match status" value="1"/>
</dbReference>
<evidence type="ECO:0000313" key="10">
    <source>
        <dbReference type="EMBL" id="RUS72659.1"/>
    </source>
</evidence>
<evidence type="ECO:0000256" key="1">
    <source>
        <dbReference type="ARBA" id="ARBA00004498"/>
    </source>
</evidence>
<dbReference type="Proteomes" id="UP000271974">
    <property type="component" value="Unassembled WGS sequence"/>
</dbReference>
<evidence type="ECO:0000256" key="8">
    <source>
        <dbReference type="ARBA" id="ARBA00023288"/>
    </source>
</evidence>
<dbReference type="GO" id="GO:0005109">
    <property type="term" value="F:frizzled binding"/>
    <property type="evidence" value="ECO:0007669"/>
    <property type="project" value="TreeGrafter"/>
</dbReference>
<dbReference type="EMBL" id="RQTK01001038">
    <property type="protein sequence ID" value="RUS72659.1"/>
    <property type="molecule type" value="Genomic_DNA"/>
</dbReference>
<gene>
    <name evidence="10" type="ORF">EGW08_019581</name>
</gene>
<reference evidence="10 11" key="1">
    <citation type="submission" date="2019-01" db="EMBL/GenBank/DDBJ databases">
        <title>A draft genome assembly of the solar-powered sea slug Elysia chlorotica.</title>
        <authorList>
            <person name="Cai H."/>
            <person name="Li Q."/>
            <person name="Fang X."/>
            <person name="Li J."/>
            <person name="Curtis N.E."/>
            <person name="Altenburger A."/>
            <person name="Shibata T."/>
            <person name="Feng M."/>
            <person name="Maeda T."/>
            <person name="Schwartz J.A."/>
            <person name="Shigenobu S."/>
            <person name="Lundholm N."/>
            <person name="Nishiyama T."/>
            <person name="Yang H."/>
            <person name="Hasebe M."/>
            <person name="Li S."/>
            <person name="Pierce S.K."/>
            <person name="Wang J."/>
        </authorList>
    </citation>
    <scope>NUCLEOTIDE SEQUENCE [LARGE SCALE GENOMIC DNA]</scope>
    <source>
        <strain evidence="10">EC2010</strain>
        <tissue evidence="10">Whole organism of an adult</tissue>
    </source>
</reference>
<proteinExistence type="inferred from homology"/>
<evidence type="ECO:0000256" key="7">
    <source>
        <dbReference type="ARBA" id="ARBA00023157"/>
    </source>
</evidence>